<evidence type="ECO:0000313" key="1">
    <source>
        <dbReference type="EMBL" id="QTA92260.1"/>
    </source>
</evidence>
<evidence type="ECO:0000313" key="2">
    <source>
        <dbReference type="Proteomes" id="UP000663722"/>
    </source>
</evidence>
<organism evidence="1 2">
    <name type="scientific">Desulfonema magnum</name>
    <dbReference type="NCBI Taxonomy" id="45655"/>
    <lineage>
        <taxon>Bacteria</taxon>
        <taxon>Pseudomonadati</taxon>
        <taxon>Thermodesulfobacteriota</taxon>
        <taxon>Desulfobacteria</taxon>
        <taxon>Desulfobacterales</taxon>
        <taxon>Desulfococcaceae</taxon>
        <taxon>Desulfonema</taxon>
    </lineage>
</organism>
<dbReference type="KEGG" id="dmm:dnm_083360"/>
<sequence length="300" mass="35382">MNTRKLSEKPDRTDWHRLWGLMMTPLFERLGCETVVEMDLSAKVQRLDMVVVRRKEKIRYDVLADPNYYEGFEQLNEHNLISFKSFREVFNMTALEELYGHFTNYRKMKTIGEHSKSTVNLYVVTHHFPKDLFSRFEGKNLIDRITETIYDFNVLTPVRFIITRDTNHPILGLFSDNADQIVKSRNKLEKDGWLLGEVSSYIEKLYKYYALEGIDMPYTQEMFIKDHYPEWYDKIQAAKAEGEARGKAEGEARGKVIGEIVMAQRLLKRNLYSQEELETKTLDELKAALSEIETRLFPKH</sequence>
<name>A0A975BW61_9BACT</name>
<dbReference type="AlphaFoldDB" id="A0A975BW61"/>
<dbReference type="EMBL" id="CP061800">
    <property type="protein sequence ID" value="QTA92260.1"/>
    <property type="molecule type" value="Genomic_DNA"/>
</dbReference>
<dbReference type="Proteomes" id="UP000663722">
    <property type="component" value="Chromosome"/>
</dbReference>
<accession>A0A975BW61</accession>
<reference evidence="1" key="1">
    <citation type="journal article" date="2021" name="Microb. Physiol.">
        <title>Proteogenomic Insights into the Physiology of Marine, Sulfate-Reducing, Filamentous Desulfonema limicola and Desulfonema magnum.</title>
        <authorList>
            <person name="Schnaars V."/>
            <person name="Wohlbrand L."/>
            <person name="Scheve S."/>
            <person name="Hinrichs C."/>
            <person name="Reinhardt R."/>
            <person name="Rabus R."/>
        </authorList>
    </citation>
    <scope>NUCLEOTIDE SEQUENCE</scope>
    <source>
        <strain evidence="1">4be13</strain>
    </source>
</reference>
<keyword evidence="2" id="KW-1185">Reference proteome</keyword>
<proteinExistence type="predicted"/>
<protein>
    <submittedName>
        <fullName evidence="1">Uncharacterized protein</fullName>
    </submittedName>
</protein>
<gene>
    <name evidence="1" type="ORF">dnm_083360</name>
</gene>